<dbReference type="EMBL" id="JACEIK010002764">
    <property type="protein sequence ID" value="MCD9638723.1"/>
    <property type="molecule type" value="Genomic_DNA"/>
</dbReference>
<name>A0ABS8UXH4_DATST</name>
<dbReference type="Proteomes" id="UP000823775">
    <property type="component" value="Unassembled WGS sequence"/>
</dbReference>
<organism evidence="6 7">
    <name type="scientific">Datura stramonium</name>
    <name type="common">Jimsonweed</name>
    <name type="synonym">Common thornapple</name>
    <dbReference type="NCBI Taxonomy" id="4076"/>
    <lineage>
        <taxon>Eukaryota</taxon>
        <taxon>Viridiplantae</taxon>
        <taxon>Streptophyta</taxon>
        <taxon>Embryophyta</taxon>
        <taxon>Tracheophyta</taxon>
        <taxon>Spermatophyta</taxon>
        <taxon>Magnoliopsida</taxon>
        <taxon>eudicotyledons</taxon>
        <taxon>Gunneridae</taxon>
        <taxon>Pentapetalae</taxon>
        <taxon>asterids</taxon>
        <taxon>lamiids</taxon>
        <taxon>Solanales</taxon>
        <taxon>Solanaceae</taxon>
        <taxon>Solanoideae</taxon>
        <taxon>Datureae</taxon>
        <taxon>Datura</taxon>
    </lineage>
</organism>
<keyword evidence="1" id="KW-0349">Heme</keyword>
<gene>
    <name evidence="6" type="ORF">HAX54_022861</name>
</gene>
<dbReference type="Gene3D" id="1.10.630.10">
    <property type="entry name" value="Cytochrome P450"/>
    <property type="match status" value="1"/>
</dbReference>
<evidence type="ECO:0000256" key="4">
    <source>
        <dbReference type="ARBA" id="ARBA00023004"/>
    </source>
</evidence>
<protein>
    <recommendedName>
        <fullName evidence="8">Cytochrome P450</fullName>
    </recommendedName>
</protein>
<keyword evidence="5" id="KW-0503">Monooxygenase</keyword>
<dbReference type="SUPFAM" id="SSF48264">
    <property type="entry name" value="Cytochrome P450"/>
    <property type="match status" value="1"/>
</dbReference>
<evidence type="ECO:0000256" key="3">
    <source>
        <dbReference type="ARBA" id="ARBA00023002"/>
    </source>
</evidence>
<reference evidence="6 7" key="1">
    <citation type="journal article" date="2021" name="BMC Genomics">
        <title>Datura genome reveals duplications of psychoactive alkaloid biosynthetic genes and high mutation rate following tissue culture.</title>
        <authorList>
            <person name="Rajewski A."/>
            <person name="Carter-House D."/>
            <person name="Stajich J."/>
            <person name="Litt A."/>
        </authorList>
    </citation>
    <scope>NUCLEOTIDE SEQUENCE [LARGE SCALE GENOMIC DNA]</scope>
    <source>
        <strain evidence="6">AR-01</strain>
    </source>
</reference>
<keyword evidence="2" id="KW-0479">Metal-binding</keyword>
<evidence type="ECO:0000256" key="5">
    <source>
        <dbReference type="ARBA" id="ARBA00023033"/>
    </source>
</evidence>
<dbReference type="PANTHER" id="PTHR47947:SF20">
    <property type="entry name" value="CYTOCHROME P450 FAMILY PROTEIN"/>
    <property type="match status" value="1"/>
</dbReference>
<dbReference type="InterPro" id="IPR036396">
    <property type="entry name" value="Cyt_P450_sf"/>
</dbReference>
<keyword evidence="7" id="KW-1185">Reference proteome</keyword>
<dbReference type="InterPro" id="IPR001128">
    <property type="entry name" value="Cyt_P450"/>
</dbReference>
<sequence length="217" mass="25151">MNVSCSKSVSELERNSKELKSKLFQMSYNIIMRMAAGKRYYSDEVDNERQLFRSFGGRELDKARSEIDNHVGEDRLLDEADLPKLKYLQCIISETLRLYPSAPVLLPRESSEDCKVAGFHIPRGTMLLVNAWAIQRDPLLWRIQRACRKGLKVRSESWFSLPFEWKESVPWLWTCSTCGWLSFRNFGAVLGMEKVSDEKVDLTEGKGLLCQKQSHHR</sequence>
<keyword evidence="3" id="KW-0560">Oxidoreductase</keyword>
<proteinExistence type="predicted"/>
<comment type="caution">
    <text evidence="6">The sequence shown here is derived from an EMBL/GenBank/DDBJ whole genome shotgun (WGS) entry which is preliminary data.</text>
</comment>
<accession>A0ABS8UXH4</accession>
<evidence type="ECO:0000256" key="2">
    <source>
        <dbReference type="ARBA" id="ARBA00022723"/>
    </source>
</evidence>
<evidence type="ECO:0000313" key="7">
    <source>
        <dbReference type="Proteomes" id="UP000823775"/>
    </source>
</evidence>
<evidence type="ECO:0000256" key="1">
    <source>
        <dbReference type="ARBA" id="ARBA00022617"/>
    </source>
</evidence>
<dbReference type="Pfam" id="PF00067">
    <property type="entry name" value="p450"/>
    <property type="match status" value="1"/>
</dbReference>
<evidence type="ECO:0008006" key="8">
    <source>
        <dbReference type="Google" id="ProtNLM"/>
    </source>
</evidence>
<keyword evidence="4" id="KW-0408">Iron</keyword>
<dbReference type="PANTHER" id="PTHR47947">
    <property type="entry name" value="CYTOCHROME P450 82C3-RELATED"/>
    <property type="match status" value="1"/>
</dbReference>
<evidence type="ECO:0000313" key="6">
    <source>
        <dbReference type="EMBL" id="MCD9638723.1"/>
    </source>
</evidence>
<dbReference type="InterPro" id="IPR050651">
    <property type="entry name" value="Plant_Cytochrome_P450_Monoox"/>
</dbReference>